<keyword evidence="2" id="KW-1185">Reference proteome</keyword>
<dbReference type="Gene3D" id="2.120.10.30">
    <property type="entry name" value="TolB, C-terminal domain"/>
    <property type="match status" value="1"/>
</dbReference>
<proteinExistence type="predicted"/>
<name>A0AAV7K6U4_9METZ</name>
<evidence type="ECO:0000313" key="1">
    <source>
        <dbReference type="EMBL" id="KAI6656987.1"/>
    </source>
</evidence>
<protein>
    <submittedName>
        <fullName evidence="1">Uncharacterized protein</fullName>
    </submittedName>
</protein>
<gene>
    <name evidence="1" type="ORF">LOD99_16288</name>
</gene>
<dbReference type="Proteomes" id="UP001165289">
    <property type="component" value="Unassembled WGS sequence"/>
</dbReference>
<sequence>MGVSGGFTFSAVRTNRVTMYSNLLVKSSVQFVSSAGHGQVRECFSFYFDKKRNILMGDYSAGRIEVFSQEGALLHTLGGSQEVDKRINPFSCLLFSYQRDQNYL</sequence>
<evidence type="ECO:0000313" key="2">
    <source>
        <dbReference type="Proteomes" id="UP001165289"/>
    </source>
</evidence>
<dbReference type="AlphaFoldDB" id="A0AAV7K6U4"/>
<dbReference type="InterPro" id="IPR011042">
    <property type="entry name" value="6-blade_b-propeller_TolB-like"/>
</dbReference>
<reference evidence="1 2" key="1">
    <citation type="journal article" date="2023" name="BMC Biol.">
        <title>The compact genome of the sponge Oopsacas minuta (Hexactinellida) is lacking key metazoan core genes.</title>
        <authorList>
            <person name="Santini S."/>
            <person name="Schenkelaars Q."/>
            <person name="Jourda C."/>
            <person name="Duchesne M."/>
            <person name="Belahbib H."/>
            <person name="Rocher C."/>
            <person name="Selva M."/>
            <person name="Riesgo A."/>
            <person name="Vervoort M."/>
            <person name="Leys S.P."/>
            <person name="Kodjabachian L."/>
            <person name="Le Bivic A."/>
            <person name="Borchiellini C."/>
            <person name="Claverie J.M."/>
            <person name="Renard E."/>
        </authorList>
    </citation>
    <scope>NUCLEOTIDE SEQUENCE [LARGE SCALE GENOMIC DNA]</scope>
    <source>
        <strain evidence="1">SPO-2</strain>
    </source>
</reference>
<organism evidence="1 2">
    <name type="scientific">Oopsacas minuta</name>
    <dbReference type="NCBI Taxonomy" id="111878"/>
    <lineage>
        <taxon>Eukaryota</taxon>
        <taxon>Metazoa</taxon>
        <taxon>Porifera</taxon>
        <taxon>Hexactinellida</taxon>
        <taxon>Hexasterophora</taxon>
        <taxon>Lyssacinosida</taxon>
        <taxon>Leucopsacidae</taxon>
        <taxon>Oopsacas</taxon>
    </lineage>
</organism>
<dbReference type="EMBL" id="JAKMXF010000133">
    <property type="protein sequence ID" value="KAI6656987.1"/>
    <property type="molecule type" value="Genomic_DNA"/>
</dbReference>
<accession>A0AAV7K6U4</accession>
<comment type="caution">
    <text evidence="1">The sequence shown here is derived from an EMBL/GenBank/DDBJ whole genome shotgun (WGS) entry which is preliminary data.</text>
</comment>